<dbReference type="PANTHER" id="PTHR34039">
    <property type="entry name" value="UPF0102 PROTEIN YRAN"/>
    <property type="match status" value="1"/>
</dbReference>
<dbReference type="RefSeq" id="WP_173145004.1">
    <property type="nucleotide sequence ID" value="NZ_CP053985.1"/>
</dbReference>
<dbReference type="Pfam" id="PF02021">
    <property type="entry name" value="UPF0102"/>
    <property type="match status" value="1"/>
</dbReference>
<dbReference type="HAMAP" id="MF_00048">
    <property type="entry name" value="UPF0102"/>
    <property type="match status" value="1"/>
</dbReference>
<dbReference type="InterPro" id="IPR011335">
    <property type="entry name" value="Restrct_endonuc-II-like"/>
</dbReference>
<accession>A0A7D4I8B2</accession>
<dbReference type="NCBIfam" id="TIGR00252">
    <property type="entry name" value="YraN family protein"/>
    <property type="match status" value="1"/>
</dbReference>
<evidence type="ECO:0000313" key="5">
    <source>
        <dbReference type="Proteomes" id="UP000500970"/>
    </source>
</evidence>
<dbReference type="GO" id="GO:0003676">
    <property type="term" value="F:nucleic acid binding"/>
    <property type="evidence" value="ECO:0007669"/>
    <property type="project" value="InterPro"/>
</dbReference>
<dbReference type="Gene3D" id="3.40.1350.10">
    <property type="match status" value="1"/>
</dbReference>
<sequence>MTDDTLRLACELALAARRRAARRRRRSARAAPADRPPPRRSPAQRKGDHHEDAALRLLQSRGLVLLARNLQTRAGEIDLAMREGDTLVFVEVRARGPSRYGGAAASIGPDKQARLSRAAAYWLPELARRHWHGRLPAARFDAVVFEAGDPQWLRNAFWQAESPRLPR</sequence>
<feature type="region of interest" description="Disordered" evidence="3">
    <location>
        <begin position="20"/>
        <end position="50"/>
    </location>
</feature>
<reference evidence="4 5" key="1">
    <citation type="submission" date="2020-05" db="EMBL/GenBank/DDBJ databases">
        <title>FDA dAtabase for Regulatory Grade micrObial Sequences (FDA-ARGOS): Supporting development and validation of Infectious Disease Dx tests.</title>
        <authorList>
            <person name="Sproer C."/>
            <person name="Gronow S."/>
            <person name="Severitt S."/>
            <person name="Schroder I."/>
            <person name="Tallon L."/>
            <person name="Sadzewicz L."/>
            <person name="Zhao X."/>
            <person name="Vavikolanu K."/>
            <person name="Mehta A."/>
            <person name="Aluvathingal J."/>
            <person name="Nadendla S."/>
            <person name="Myers T."/>
            <person name="Yan Y."/>
            <person name="Sichtig H."/>
        </authorList>
    </citation>
    <scope>NUCLEOTIDE SEQUENCE [LARGE SCALE GENOMIC DNA]</scope>
    <source>
        <strain evidence="4 5">FDAARGOS_790</strain>
    </source>
</reference>
<dbReference type="InterPro" id="IPR003509">
    <property type="entry name" value="UPF0102_YraN-like"/>
</dbReference>
<comment type="similarity">
    <text evidence="1 2">Belongs to the UPF0102 family.</text>
</comment>
<proteinExistence type="inferred from homology"/>
<dbReference type="NCBIfam" id="NF009150">
    <property type="entry name" value="PRK12497.1-3"/>
    <property type="match status" value="1"/>
</dbReference>
<organism evidence="4 5">
    <name type="scientific">Achromobacter pestifer</name>
    <dbReference type="NCBI Taxonomy" id="1353889"/>
    <lineage>
        <taxon>Bacteria</taxon>
        <taxon>Pseudomonadati</taxon>
        <taxon>Pseudomonadota</taxon>
        <taxon>Betaproteobacteria</taxon>
        <taxon>Burkholderiales</taxon>
        <taxon>Alcaligenaceae</taxon>
        <taxon>Achromobacter</taxon>
    </lineage>
</organism>
<gene>
    <name evidence="4" type="ORF">FOC84_14450</name>
</gene>
<dbReference type="EMBL" id="CP053985">
    <property type="protein sequence ID" value="QKH36082.1"/>
    <property type="molecule type" value="Genomic_DNA"/>
</dbReference>
<protein>
    <recommendedName>
        <fullName evidence="2">UPF0102 protein FOC84_14450</fullName>
    </recommendedName>
</protein>
<dbReference type="Proteomes" id="UP000500970">
    <property type="component" value="Chromosome"/>
</dbReference>
<dbReference type="KEGG" id="apes:FOC84_14450"/>
<evidence type="ECO:0000313" key="4">
    <source>
        <dbReference type="EMBL" id="QKH36082.1"/>
    </source>
</evidence>
<name>A0A7D4I8B2_9BURK</name>
<dbReference type="PANTHER" id="PTHR34039:SF1">
    <property type="entry name" value="UPF0102 PROTEIN YRAN"/>
    <property type="match status" value="1"/>
</dbReference>
<evidence type="ECO:0000256" key="2">
    <source>
        <dbReference type="HAMAP-Rule" id="MF_00048"/>
    </source>
</evidence>
<dbReference type="AlphaFoldDB" id="A0A7D4I8B2"/>
<keyword evidence="5" id="KW-1185">Reference proteome</keyword>
<evidence type="ECO:0000256" key="3">
    <source>
        <dbReference type="SAM" id="MobiDB-lite"/>
    </source>
</evidence>
<dbReference type="InterPro" id="IPR011856">
    <property type="entry name" value="tRNA_endonuc-like_dom_sf"/>
</dbReference>
<evidence type="ECO:0000256" key="1">
    <source>
        <dbReference type="ARBA" id="ARBA00006738"/>
    </source>
</evidence>
<dbReference type="SUPFAM" id="SSF52980">
    <property type="entry name" value="Restriction endonuclease-like"/>
    <property type="match status" value="1"/>
</dbReference>